<proteinExistence type="predicted"/>
<evidence type="ECO:0000313" key="2">
    <source>
        <dbReference type="EMBL" id="ELY69277.1"/>
    </source>
</evidence>
<dbReference type="RefSeq" id="WP_006430048.1">
    <property type="nucleotide sequence ID" value="NZ_AOID01000016.1"/>
</dbReference>
<dbReference type="Pfam" id="PF10006">
    <property type="entry name" value="DUF2249"/>
    <property type="match status" value="1"/>
</dbReference>
<evidence type="ECO:0000313" key="3">
    <source>
        <dbReference type="Proteomes" id="UP000011632"/>
    </source>
</evidence>
<dbReference type="Proteomes" id="UP000011632">
    <property type="component" value="Unassembled WGS sequence"/>
</dbReference>
<sequence>MATESTERTLDVREIDGPPFDDIMTALERLESQQRLRLIAPFEPEPLYEVLDDRGFDHQSEERDGGIWHVVIEHT</sequence>
<organism evidence="2 3">
    <name type="scientific">Natrinema versiforme JCM 10478</name>
    <dbReference type="NCBI Taxonomy" id="1227496"/>
    <lineage>
        <taxon>Archaea</taxon>
        <taxon>Methanobacteriati</taxon>
        <taxon>Methanobacteriota</taxon>
        <taxon>Stenosarchaea group</taxon>
        <taxon>Halobacteria</taxon>
        <taxon>Halobacteriales</taxon>
        <taxon>Natrialbaceae</taxon>
        <taxon>Natrinema</taxon>
    </lineage>
</organism>
<dbReference type="EMBL" id="AOID01000016">
    <property type="protein sequence ID" value="ELY69277.1"/>
    <property type="molecule type" value="Genomic_DNA"/>
</dbReference>
<protein>
    <recommendedName>
        <fullName evidence="1">DUF2249 domain-containing protein</fullName>
    </recommendedName>
</protein>
<dbReference type="PATRIC" id="fig|1227496.3.peg.998"/>
<accession>L9Y6B5</accession>
<evidence type="ECO:0000259" key="1">
    <source>
        <dbReference type="Pfam" id="PF10006"/>
    </source>
</evidence>
<dbReference type="STRING" id="1227496.C489_04958"/>
<comment type="caution">
    <text evidence="2">The sequence shown here is derived from an EMBL/GenBank/DDBJ whole genome shotgun (WGS) entry which is preliminary data.</text>
</comment>
<dbReference type="AlphaFoldDB" id="L9Y6B5"/>
<gene>
    <name evidence="2" type="ORF">C489_04958</name>
</gene>
<keyword evidence="3" id="KW-1185">Reference proteome</keyword>
<reference evidence="2 3" key="1">
    <citation type="journal article" date="2014" name="PLoS Genet.">
        <title>Phylogenetically driven sequencing of extremely halophilic archaea reveals strategies for static and dynamic osmo-response.</title>
        <authorList>
            <person name="Becker E.A."/>
            <person name="Seitzer P.M."/>
            <person name="Tritt A."/>
            <person name="Larsen D."/>
            <person name="Krusor M."/>
            <person name="Yao A.I."/>
            <person name="Wu D."/>
            <person name="Madern D."/>
            <person name="Eisen J.A."/>
            <person name="Darling A.E."/>
            <person name="Facciotti M.T."/>
        </authorList>
    </citation>
    <scope>NUCLEOTIDE SEQUENCE [LARGE SCALE GENOMIC DNA]</scope>
    <source>
        <strain evidence="2 3">JCM 10478</strain>
    </source>
</reference>
<dbReference type="InterPro" id="IPR018720">
    <property type="entry name" value="DUF2249"/>
</dbReference>
<feature type="domain" description="DUF2249" evidence="1">
    <location>
        <begin position="9"/>
        <end position="73"/>
    </location>
</feature>
<dbReference type="OrthoDB" id="281801at2157"/>
<name>L9Y6B5_9EURY</name>